<dbReference type="EMBL" id="JAZHOV010000006">
    <property type="protein sequence ID" value="MEF2255658.1"/>
    <property type="molecule type" value="Genomic_DNA"/>
</dbReference>
<dbReference type="InterPro" id="IPR024078">
    <property type="entry name" value="LmbE-like_dom_sf"/>
</dbReference>
<dbReference type="GO" id="GO:0032259">
    <property type="term" value="P:methylation"/>
    <property type="evidence" value="ECO:0007669"/>
    <property type="project" value="UniProtKB-KW"/>
</dbReference>
<dbReference type="SUPFAM" id="SSF102588">
    <property type="entry name" value="LmbE-like"/>
    <property type="match status" value="1"/>
</dbReference>
<dbReference type="InterPro" id="IPR029063">
    <property type="entry name" value="SAM-dependent_MTases_sf"/>
</dbReference>
<dbReference type="Pfam" id="PF05401">
    <property type="entry name" value="NodS"/>
    <property type="match status" value="1"/>
</dbReference>
<dbReference type="Gene3D" id="3.40.50.10320">
    <property type="entry name" value="LmbE-like"/>
    <property type="match status" value="1"/>
</dbReference>
<keyword evidence="3" id="KW-0378">Hydrolase</keyword>
<dbReference type="InterPro" id="IPR008715">
    <property type="entry name" value="SAM-MeTfrase_NodS-like"/>
</dbReference>
<comment type="caution">
    <text evidence="3">The sequence shown here is derived from an EMBL/GenBank/DDBJ whole genome shotgun (WGS) entry which is preliminary data.</text>
</comment>
<feature type="region of interest" description="Disordered" evidence="2">
    <location>
        <begin position="1"/>
        <end position="23"/>
    </location>
</feature>
<keyword evidence="3" id="KW-0489">Methyltransferase</keyword>
<gene>
    <name evidence="3" type="ORF">V2V91_11020</name>
</gene>
<dbReference type="EC" id="2.1.1.-" evidence="3"/>
<evidence type="ECO:0000313" key="4">
    <source>
        <dbReference type="Proteomes" id="UP001351900"/>
    </source>
</evidence>
<protein>
    <submittedName>
        <fullName evidence="3">Bifunctional PIG-L family deacetylase/class I SAM-dependent methyltransferase</fullName>
        <ecNumber evidence="3">2.1.1.-</ecNumber>
        <ecNumber evidence="3">3.5.1.-</ecNumber>
    </submittedName>
</protein>
<dbReference type="PANTHER" id="PTHR12993">
    <property type="entry name" value="N-ACETYLGLUCOSAMINYL-PHOSPHATIDYLINOSITOL DE-N-ACETYLASE-RELATED"/>
    <property type="match status" value="1"/>
</dbReference>
<reference evidence="3 4" key="1">
    <citation type="submission" date="2024-01" db="EMBL/GenBank/DDBJ databases">
        <title>the genome sequence of strain Microbacterium schleiferi NBRC 15075.</title>
        <authorList>
            <person name="Ding Y."/>
            <person name="Zhang G."/>
        </authorList>
    </citation>
    <scope>NUCLEOTIDE SEQUENCE [LARGE SCALE GENOMIC DNA]</scope>
    <source>
        <strain evidence="3 4">NBRC 15075</strain>
    </source>
</reference>
<dbReference type="EC" id="3.5.1.-" evidence="3"/>
<dbReference type="GO" id="GO:0016787">
    <property type="term" value="F:hydrolase activity"/>
    <property type="evidence" value="ECO:0007669"/>
    <property type="project" value="UniProtKB-KW"/>
</dbReference>
<dbReference type="Gene3D" id="3.40.50.150">
    <property type="entry name" value="Vaccinia Virus protein VP39"/>
    <property type="match status" value="1"/>
</dbReference>
<dbReference type="Pfam" id="PF02585">
    <property type="entry name" value="PIG-L"/>
    <property type="match status" value="1"/>
</dbReference>
<evidence type="ECO:0000313" key="3">
    <source>
        <dbReference type="EMBL" id="MEF2255658.1"/>
    </source>
</evidence>
<name>A0ABU7V8W1_9MICO</name>
<sequence length="454" mass="49736">MSFSHLDEGTAEEQWVDDPRLSSAPLLESPPDELIVVAAHPDDETLGAGGLMCRVAARRGRVSVIIATDGEASHPGSRTHSPDSLRAKRRLEVIEALSLLAPAARVQFLSIPDGTVDAHASAVEHAVAAALDATDAAPTQTMVLSPWSGDGHRDHRAVSGAVRNVASHRSVRHLGYPIWMWHWGTPEDVPWSQALAVRLAENELARKVAALRAHTSQVQALSGEPGDETVAPPRFLAHFSRDREVFLDEAPGDDATLTSTFFEDFYARHDDPWGFETRWYEERKRAVLLAALPNRRLGSVLEIGCATGLQTAPLAARSDRVLALDASERAVDRARRRLASADHVTGSRAHVPTQWPDGEFDTVVLSEVGYYFDSDDLDTLIDRIDAALTDDGIVVACHWRHPVAEYPSTGDRVHHTLRRVPGWRRIALHEEDDFVLEVFGRGAAESVAAREGLV</sequence>
<dbReference type="SUPFAM" id="SSF53335">
    <property type="entry name" value="S-adenosyl-L-methionine-dependent methyltransferases"/>
    <property type="match status" value="1"/>
</dbReference>
<proteinExistence type="predicted"/>
<keyword evidence="1" id="KW-0862">Zinc</keyword>
<dbReference type="RefSeq" id="WP_331791875.1">
    <property type="nucleotide sequence ID" value="NZ_BAAAUO010000001.1"/>
</dbReference>
<dbReference type="Proteomes" id="UP001351900">
    <property type="component" value="Unassembled WGS sequence"/>
</dbReference>
<dbReference type="PANTHER" id="PTHR12993:SF29">
    <property type="entry name" value="BLR3841 PROTEIN"/>
    <property type="match status" value="1"/>
</dbReference>
<evidence type="ECO:0000256" key="1">
    <source>
        <dbReference type="ARBA" id="ARBA00022833"/>
    </source>
</evidence>
<keyword evidence="3" id="KW-0808">Transferase</keyword>
<dbReference type="InterPro" id="IPR003737">
    <property type="entry name" value="GlcNAc_PI_deacetylase-related"/>
</dbReference>
<evidence type="ECO:0000256" key="2">
    <source>
        <dbReference type="SAM" id="MobiDB-lite"/>
    </source>
</evidence>
<dbReference type="GO" id="GO:0008168">
    <property type="term" value="F:methyltransferase activity"/>
    <property type="evidence" value="ECO:0007669"/>
    <property type="project" value="UniProtKB-KW"/>
</dbReference>
<keyword evidence="4" id="KW-1185">Reference proteome</keyword>
<dbReference type="CDD" id="cd02440">
    <property type="entry name" value="AdoMet_MTases"/>
    <property type="match status" value="1"/>
</dbReference>
<accession>A0ABU7V8W1</accession>
<organism evidence="3 4">
    <name type="scientific">Microbacterium schleiferi</name>
    <dbReference type="NCBI Taxonomy" id="69362"/>
    <lineage>
        <taxon>Bacteria</taxon>
        <taxon>Bacillati</taxon>
        <taxon>Actinomycetota</taxon>
        <taxon>Actinomycetes</taxon>
        <taxon>Micrococcales</taxon>
        <taxon>Microbacteriaceae</taxon>
        <taxon>Microbacterium</taxon>
    </lineage>
</organism>